<evidence type="ECO:0000313" key="4">
    <source>
        <dbReference type="Proteomes" id="UP001497600"/>
    </source>
</evidence>
<dbReference type="InterPro" id="IPR026992">
    <property type="entry name" value="DIOX_N"/>
</dbReference>
<dbReference type="Pfam" id="PF03171">
    <property type="entry name" value="2OG-FeII_Oxy"/>
    <property type="match status" value="1"/>
</dbReference>
<accession>A0ABP0EA89</accession>
<dbReference type="EMBL" id="OZ004256">
    <property type="protein sequence ID" value="CAK7902891.1"/>
    <property type="molecule type" value="Genomic_DNA"/>
</dbReference>
<keyword evidence="1" id="KW-0560">Oxidoreductase</keyword>
<proteinExistence type="inferred from homology"/>
<dbReference type="SUPFAM" id="SSF51197">
    <property type="entry name" value="Clavaminate synthase-like"/>
    <property type="match status" value="1"/>
</dbReference>
<dbReference type="PANTHER" id="PTHR47990">
    <property type="entry name" value="2-OXOGLUTARATE (2OG) AND FE(II)-DEPENDENT OXYGENASE SUPERFAMILY PROTEIN-RELATED"/>
    <property type="match status" value="1"/>
</dbReference>
<dbReference type="InterPro" id="IPR027443">
    <property type="entry name" value="IPNS-like_sf"/>
</dbReference>
<keyword evidence="1" id="KW-0408">Iron</keyword>
<dbReference type="PRINTS" id="PR00682">
    <property type="entry name" value="IPNSYNTHASE"/>
</dbReference>
<name>A0ABP0EA89_9ASCO</name>
<dbReference type="Proteomes" id="UP001497600">
    <property type="component" value="Chromosome D"/>
</dbReference>
<keyword evidence="1" id="KW-0479">Metal-binding</keyword>
<dbReference type="InterPro" id="IPR044861">
    <property type="entry name" value="IPNS-like_FE2OG_OXY"/>
</dbReference>
<sequence length="356" mass="41389">MTVDSNKWTAPPETKYPLDWADLNVIDLSKFDDAEGRLQLVEDLRRAVQDDGFWAVIGSGISQDEINDQFALGKEFFDNYSLEDKSSQKVDFAAGNYFGYKPYHDQTVFGTDVRDNIETLNIAKFTKGGEFEHLYKQTFIHDEREKLEFISRRAWEVVRKLLVLFALILELDENYFVDRHLYDEPSDDHLRFIKYHPRSEEDDLKVDNVWNRGHTDFGSLTLLYNQVVAGLQIQLSDGSWKYVKPVTGGIICNIGDTLSFWSGGYFKSTVHRVLRPPPDQVNLPRIGTFYFVRPSSQIEVADSPLLKRLGLYRKVEPMNGTDYVRHRVKNYHDHTDYGRKTNDTFKHGEFEIKDGY</sequence>
<organism evidence="3 4">
    <name type="scientific">[Candida] anglica</name>
    <dbReference type="NCBI Taxonomy" id="148631"/>
    <lineage>
        <taxon>Eukaryota</taxon>
        <taxon>Fungi</taxon>
        <taxon>Dikarya</taxon>
        <taxon>Ascomycota</taxon>
        <taxon>Saccharomycotina</taxon>
        <taxon>Pichiomycetes</taxon>
        <taxon>Debaryomycetaceae</taxon>
        <taxon>Kurtzmaniella</taxon>
    </lineage>
</organism>
<keyword evidence="4" id="KW-1185">Reference proteome</keyword>
<dbReference type="Pfam" id="PF14226">
    <property type="entry name" value="DIOX_N"/>
    <property type="match status" value="1"/>
</dbReference>
<gene>
    <name evidence="3" type="ORF">CAAN4_D02036</name>
</gene>
<dbReference type="Gene3D" id="2.60.120.330">
    <property type="entry name" value="B-lactam Antibiotic, Isopenicillin N Synthase, Chain"/>
    <property type="match status" value="1"/>
</dbReference>
<protein>
    <recommendedName>
        <fullName evidence="2">Fe2OG dioxygenase domain-containing protein</fullName>
    </recommendedName>
</protein>
<evidence type="ECO:0000256" key="1">
    <source>
        <dbReference type="RuleBase" id="RU003682"/>
    </source>
</evidence>
<feature type="domain" description="Fe2OG dioxygenase" evidence="2">
    <location>
        <begin position="185"/>
        <end position="294"/>
    </location>
</feature>
<evidence type="ECO:0000259" key="2">
    <source>
        <dbReference type="PROSITE" id="PS51471"/>
    </source>
</evidence>
<dbReference type="InterPro" id="IPR050231">
    <property type="entry name" value="Iron_ascorbate_oxido_reductase"/>
</dbReference>
<dbReference type="PROSITE" id="PS51471">
    <property type="entry name" value="FE2OG_OXY"/>
    <property type="match status" value="1"/>
</dbReference>
<reference evidence="3 4" key="1">
    <citation type="submission" date="2024-01" db="EMBL/GenBank/DDBJ databases">
        <authorList>
            <consortium name="Genoscope - CEA"/>
            <person name="William W."/>
        </authorList>
    </citation>
    <scope>NUCLEOTIDE SEQUENCE [LARGE SCALE GENOMIC DNA]</scope>
    <source>
        <strain evidence="3 4">29B2s-10</strain>
    </source>
</reference>
<dbReference type="InterPro" id="IPR005123">
    <property type="entry name" value="Oxoglu/Fe-dep_dioxygenase_dom"/>
</dbReference>
<comment type="similarity">
    <text evidence="1">Belongs to the iron/ascorbate-dependent oxidoreductase family.</text>
</comment>
<evidence type="ECO:0000313" key="3">
    <source>
        <dbReference type="EMBL" id="CAK7902891.1"/>
    </source>
</evidence>